<evidence type="ECO:0000313" key="5">
    <source>
        <dbReference type="EMBL" id="KAF2231375.1"/>
    </source>
</evidence>
<name>A0A6A6H020_VIRVR</name>
<dbReference type="GO" id="GO:0006357">
    <property type="term" value="P:regulation of transcription by RNA polymerase II"/>
    <property type="evidence" value="ECO:0007669"/>
    <property type="project" value="TreeGrafter"/>
</dbReference>
<dbReference type="InterPro" id="IPR036770">
    <property type="entry name" value="Ankyrin_rpt-contain_sf"/>
</dbReference>
<feature type="region of interest" description="Disordered" evidence="4">
    <location>
        <begin position="437"/>
        <end position="521"/>
    </location>
</feature>
<protein>
    <submittedName>
        <fullName evidence="5">Ankyrin</fullName>
    </submittedName>
</protein>
<dbReference type="AlphaFoldDB" id="A0A6A6H020"/>
<gene>
    <name evidence="5" type="ORF">EV356DRAFT_506940</name>
</gene>
<evidence type="ECO:0000313" key="6">
    <source>
        <dbReference type="Proteomes" id="UP000800092"/>
    </source>
</evidence>
<dbReference type="InterPro" id="IPR002110">
    <property type="entry name" value="Ankyrin_rpt"/>
</dbReference>
<dbReference type="SUPFAM" id="SSF48403">
    <property type="entry name" value="Ankyrin repeat"/>
    <property type="match status" value="1"/>
</dbReference>
<dbReference type="GO" id="GO:0061629">
    <property type="term" value="F:RNA polymerase II-specific DNA-binding transcription factor binding"/>
    <property type="evidence" value="ECO:0007669"/>
    <property type="project" value="TreeGrafter"/>
</dbReference>
<evidence type="ECO:0000256" key="1">
    <source>
        <dbReference type="ARBA" id="ARBA00022737"/>
    </source>
</evidence>
<dbReference type="PANTHER" id="PTHR24126">
    <property type="entry name" value="ANKYRIN REPEAT, PH AND SEC7 DOMAIN CONTAINING PROTEIN SECG-RELATED"/>
    <property type="match status" value="1"/>
</dbReference>
<dbReference type="Gene3D" id="1.25.40.20">
    <property type="entry name" value="Ankyrin repeat-containing domain"/>
    <property type="match status" value="2"/>
</dbReference>
<feature type="non-terminal residue" evidence="5">
    <location>
        <position position="521"/>
    </location>
</feature>
<feature type="repeat" description="ANK" evidence="3">
    <location>
        <begin position="229"/>
        <end position="261"/>
    </location>
</feature>
<keyword evidence="6" id="KW-1185">Reference proteome</keyword>
<keyword evidence="1" id="KW-0677">Repeat</keyword>
<evidence type="ECO:0000256" key="3">
    <source>
        <dbReference type="PROSITE-ProRule" id="PRU00023"/>
    </source>
</evidence>
<dbReference type="PROSITE" id="PS50088">
    <property type="entry name" value="ANK_REPEAT"/>
    <property type="match status" value="3"/>
</dbReference>
<dbReference type="SMART" id="SM00248">
    <property type="entry name" value="ANK"/>
    <property type="match status" value="6"/>
</dbReference>
<reference evidence="5" key="1">
    <citation type="journal article" date="2020" name="Stud. Mycol.">
        <title>101 Dothideomycetes genomes: a test case for predicting lifestyles and emergence of pathogens.</title>
        <authorList>
            <person name="Haridas S."/>
            <person name="Albert R."/>
            <person name="Binder M."/>
            <person name="Bloem J."/>
            <person name="Labutti K."/>
            <person name="Salamov A."/>
            <person name="Andreopoulos B."/>
            <person name="Baker S."/>
            <person name="Barry K."/>
            <person name="Bills G."/>
            <person name="Bluhm B."/>
            <person name="Cannon C."/>
            <person name="Castanera R."/>
            <person name="Culley D."/>
            <person name="Daum C."/>
            <person name="Ezra D."/>
            <person name="Gonzalez J."/>
            <person name="Henrissat B."/>
            <person name="Kuo A."/>
            <person name="Liang C."/>
            <person name="Lipzen A."/>
            <person name="Lutzoni F."/>
            <person name="Magnuson J."/>
            <person name="Mondo S."/>
            <person name="Nolan M."/>
            <person name="Ohm R."/>
            <person name="Pangilinan J."/>
            <person name="Park H.-J."/>
            <person name="Ramirez L."/>
            <person name="Alfaro M."/>
            <person name="Sun H."/>
            <person name="Tritt A."/>
            <person name="Yoshinaga Y."/>
            <person name="Zwiers L.-H."/>
            <person name="Turgeon B."/>
            <person name="Goodwin S."/>
            <person name="Spatafora J."/>
            <person name="Crous P."/>
            <person name="Grigoriev I."/>
        </authorList>
    </citation>
    <scope>NUCLEOTIDE SEQUENCE</scope>
    <source>
        <strain evidence="5">Tuck. ex Michener</strain>
    </source>
</reference>
<dbReference type="PROSITE" id="PS50297">
    <property type="entry name" value="ANK_REP_REGION"/>
    <property type="match status" value="1"/>
</dbReference>
<evidence type="ECO:0000256" key="2">
    <source>
        <dbReference type="ARBA" id="ARBA00023043"/>
    </source>
</evidence>
<sequence>MTVDYVVVSIFRYLLDCGSDPFLADNNDVSPYDRAWEGILKSGGLAGTAGEMYSRLFPSSEPLSSWGLTTLHKIVLGLNMRDLSEALSDPEIVKDINTQDAKGRTPLWWSIDQLGPHCGSDIDHLKSLEERNQHALPRVQMLLSAGADPNIADIKGEPPLRNAISPYSLNIAMVRLLAAHGADLAYRNTQAMSALHVAARWLDSPLDLLDLLASAPDWKRNLNHPGGYQSRSPLHIAIAMDATPTALWLLRHGADPNPPRRTADPSPLLAALRRANFAVVRALLAAGADLCSTDCSSGIPQTVLHCAAAAPNTAIIDLLASRRAARGVILDADIFAWLARGWWPSDAPGDNTPESQGRGFARDAYWRLLNTRTCERCALDAGRGVTAPVGLCPVGLEWGSGWAGRREEDVGSSEEEYWEQKAEGKRWVGRMMRLGLLEKGEEEGEDDSEEDEDEEEEEEEEEEERGRRRCRRGEKLRLPPHGPHLEDDESIRHLWYDVGVPKPVPGQKSGRELQTRVGEKH</sequence>
<proteinExistence type="predicted"/>
<dbReference type="OrthoDB" id="3694314at2759"/>
<dbReference type="GO" id="GO:0005634">
    <property type="term" value="C:nucleus"/>
    <property type="evidence" value="ECO:0007669"/>
    <property type="project" value="TreeGrafter"/>
</dbReference>
<organism evidence="5 6">
    <name type="scientific">Viridothelium virens</name>
    <name type="common">Speckled blister lichen</name>
    <name type="synonym">Trypethelium virens</name>
    <dbReference type="NCBI Taxonomy" id="1048519"/>
    <lineage>
        <taxon>Eukaryota</taxon>
        <taxon>Fungi</taxon>
        <taxon>Dikarya</taxon>
        <taxon>Ascomycota</taxon>
        <taxon>Pezizomycotina</taxon>
        <taxon>Dothideomycetes</taxon>
        <taxon>Dothideomycetes incertae sedis</taxon>
        <taxon>Trypetheliales</taxon>
        <taxon>Trypetheliaceae</taxon>
        <taxon>Viridothelium</taxon>
    </lineage>
</organism>
<keyword evidence="2 3" id="KW-0040">ANK repeat</keyword>
<feature type="repeat" description="ANK" evidence="3">
    <location>
        <begin position="263"/>
        <end position="295"/>
    </location>
</feature>
<dbReference type="PANTHER" id="PTHR24126:SF14">
    <property type="entry name" value="ANK_REP_REGION DOMAIN-CONTAINING PROTEIN"/>
    <property type="match status" value="1"/>
</dbReference>
<evidence type="ECO:0000256" key="4">
    <source>
        <dbReference type="SAM" id="MobiDB-lite"/>
    </source>
</evidence>
<accession>A0A6A6H020</accession>
<dbReference type="Pfam" id="PF12796">
    <property type="entry name" value="Ank_2"/>
    <property type="match status" value="1"/>
</dbReference>
<dbReference type="Pfam" id="PF00023">
    <property type="entry name" value="Ank"/>
    <property type="match status" value="1"/>
</dbReference>
<feature type="compositionally biased region" description="Basic and acidic residues" evidence="4">
    <location>
        <begin position="509"/>
        <end position="521"/>
    </location>
</feature>
<feature type="repeat" description="ANK" evidence="3">
    <location>
        <begin position="155"/>
        <end position="189"/>
    </location>
</feature>
<dbReference type="EMBL" id="ML991827">
    <property type="protein sequence ID" value="KAF2231375.1"/>
    <property type="molecule type" value="Genomic_DNA"/>
</dbReference>
<feature type="compositionally biased region" description="Acidic residues" evidence="4">
    <location>
        <begin position="440"/>
        <end position="463"/>
    </location>
</feature>
<dbReference type="Proteomes" id="UP000800092">
    <property type="component" value="Unassembled WGS sequence"/>
</dbReference>